<protein>
    <submittedName>
        <fullName evidence="1">Branched-chain amino acid ABC transporter2C amino acid-binding protein</fullName>
    </submittedName>
</protein>
<organism evidence="1 2">
    <name type="scientific">Corallococcus coralloides</name>
    <name type="common">Myxococcus coralloides</name>
    <dbReference type="NCBI Taxonomy" id="184914"/>
    <lineage>
        <taxon>Bacteria</taxon>
        <taxon>Pseudomonadati</taxon>
        <taxon>Myxococcota</taxon>
        <taxon>Myxococcia</taxon>
        <taxon>Myxococcales</taxon>
        <taxon>Cystobacterineae</taxon>
        <taxon>Myxococcaceae</taxon>
        <taxon>Corallococcus</taxon>
    </lineage>
</organism>
<dbReference type="Gene3D" id="2.60.40.10">
    <property type="entry name" value="Immunoglobulins"/>
    <property type="match status" value="2"/>
</dbReference>
<dbReference type="EMBL" id="CP034669">
    <property type="protein sequence ID" value="QAT89039.1"/>
    <property type="molecule type" value="Genomic_DNA"/>
</dbReference>
<dbReference type="Proteomes" id="UP000288758">
    <property type="component" value="Chromosome"/>
</dbReference>
<dbReference type="SMART" id="SM00710">
    <property type="entry name" value="PbH1"/>
    <property type="match status" value="5"/>
</dbReference>
<reference evidence="1 2" key="1">
    <citation type="submission" date="2018-12" db="EMBL/GenBank/DDBJ databases">
        <title>Complete Genome Sequence of the Corallopyronin A producing Myxobacterium Corallococcus coralloides B035.</title>
        <authorList>
            <person name="Bouhired S.M."/>
            <person name="Rupp O."/>
            <person name="Blom J."/>
            <person name="Schaeberle T.F."/>
            <person name="Kehraus S."/>
            <person name="Schiefer A."/>
            <person name="Pfarr K."/>
            <person name="Goesmann A."/>
            <person name="Hoerauf A."/>
            <person name="Koenig G.M."/>
        </authorList>
    </citation>
    <scope>NUCLEOTIDE SEQUENCE [LARGE SCALE GENOMIC DNA]</scope>
    <source>
        <strain evidence="1 2">B035</strain>
    </source>
</reference>
<proteinExistence type="predicted"/>
<dbReference type="Gene3D" id="2.160.20.10">
    <property type="entry name" value="Single-stranded right-handed beta-helix, Pectin lyase-like"/>
    <property type="match status" value="1"/>
</dbReference>
<dbReference type="SUPFAM" id="SSF51126">
    <property type="entry name" value="Pectin lyase-like"/>
    <property type="match status" value="1"/>
</dbReference>
<dbReference type="InterPro" id="IPR013783">
    <property type="entry name" value="Ig-like_fold"/>
</dbReference>
<dbReference type="InterPro" id="IPR011050">
    <property type="entry name" value="Pectin_lyase_fold/virulence"/>
</dbReference>
<evidence type="ECO:0000313" key="1">
    <source>
        <dbReference type="EMBL" id="QAT89039.1"/>
    </source>
</evidence>
<sequence>MLPVDWTGGKGPVSFALPSAFPEDAVTLKPARVLHLVGLLLLSTFGCVEEEPAVTAPLAGGARLVVAPPRSLEVIEVTASVTHASGATESKALTSATDPDGGIAWSAVVKPESPEEELQLAVTARDSTEAGMAPLSVDAGVKLPLYGEALLVLVPLPESGAPGLANHAPRIHAVRAPSAIVAPGDTVALSAQVSDQEEGALTYEWTASGEVLACEDATCEWTAARPPVPDAGTDYDPTLKDDAMIRLRVTDAQGAESTLQFHIGVGTVRGPASLRKTWFNRSPVAAVAGEPQRVMLGAPFQVQATVTDEDGDALTYAWSATCEGTFEGVTRANPSFTPTAAPLDCGCQLKGAVTDSFGGSTEQLVNLCVRAEAPPIVKTTSQSATSALAGERVTFTVEAMDPRAEAMTFAWSSNVGALGTPVGDAAASTVDWTELSCVPADVTPTVELVVTNASGASTRHSFPVTWMGRRCGPGEIACSITLSPGQVTLREDCVVRSAVFIPDGFTFDGGGHTLAASEDGAGDHYKGAVLRNRGAVANVRFVTVTARNLSDVCDPGVDRLRGILLEDASGTIENTAVEDLNQGVISGCQEGFAIDVRNSAVEGAPLPVVIRGNRLTGYQKAGVVVQGRVAVTLEDNTLDGLGPTSRISRTGIQLAYGVSGQVVGNEVQGNAYRVEDTRFEDYGSGILVVGGSAYGAGRELCHDLLIQDNDLVENDVGVNLFQAEGSGYEPPAASQNIQVLGNELIKAALTNEYYQAAISDNGTANLISRNRITGDGYNGEVHESAVAVDVVTQGEDRQVGFATPARTMDVGTCSEELVVQGWDLVGNLAPLSVPEVTLAASDPGATFHLLSDCSDEPVSVVSLKNEQREGIFYVRAATSGPLTLTATGDGASKTQEQTVR</sequence>
<dbReference type="InterPro" id="IPR012334">
    <property type="entry name" value="Pectin_lyas_fold"/>
</dbReference>
<gene>
    <name evidence="1" type="ORF">EJ065_7517</name>
</gene>
<accession>A0A410S4E8</accession>
<dbReference type="InterPro" id="IPR006626">
    <property type="entry name" value="PbH1"/>
</dbReference>
<name>A0A410S4E8_CORCK</name>
<evidence type="ECO:0000313" key="2">
    <source>
        <dbReference type="Proteomes" id="UP000288758"/>
    </source>
</evidence>
<dbReference type="AlphaFoldDB" id="A0A410S4E8"/>